<evidence type="ECO:0000256" key="3">
    <source>
        <dbReference type="ARBA" id="ARBA00022553"/>
    </source>
</evidence>
<dbReference type="Pfam" id="PF13426">
    <property type="entry name" value="PAS_9"/>
    <property type="match status" value="1"/>
</dbReference>
<evidence type="ECO:0000313" key="16">
    <source>
        <dbReference type="Proteomes" id="UP000027446"/>
    </source>
</evidence>
<dbReference type="Gene3D" id="1.10.287.130">
    <property type="match status" value="1"/>
</dbReference>
<evidence type="ECO:0000256" key="7">
    <source>
        <dbReference type="ARBA" id="ARBA00022840"/>
    </source>
</evidence>
<comment type="subunit">
    <text evidence="9">At low DSF concentrations, interacts with RpfF.</text>
</comment>
<dbReference type="InterPro" id="IPR005467">
    <property type="entry name" value="His_kinase_dom"/>
</dbReference>
<dbReference type="SUPFAM" id="SSF55874">
    <property type="entry name" value="ATPase domain of HSP90 chaperone/DNA topoisomerase II/histidine kinase"/>
    <property type="match status" value="1"/>
</dbReference>
<feature type="domain" description="PAS" evidence="14">
    <location>
        <begin position="149"/>
        <end position="213"/>
    </location>
</feature>
<dbReference type="PANTHER" id="PTHR45339">
    <property type="entry name" value="HYBRID SIGNAL TRANSDUCTION HISTIDINE KINASE J"/>
    <property type="match status" value="1"/>
</dbReference>
<evidence type="ECO:0000256" key="1">
    <source>
        <dbReference type="ARBA" id="ARBA00000085"/>
    </source>
</evidence>
<dbReference type="CDD" id="cd00082">
    <property type="entry name" value="HisKA"/>
    <property type="match status" value="1"/>
</dbReference>
<dbReference type="NCBIfam" id="TIGR00229">
    <property type="entry name" value="sensory_box"/>
    <property type="match status" value="1"/>
</dbReference>
<dbReference type="SMART" id="SM00387">
    <property type="entry name" value="HATPase_c"/>
    <property type="match status" value="1"/>
</dbReference>
<dbReference type="Pfam" id="PF00512">
    <property type="entry name" value="HisKA"/>
    <property type="match status" value="1"/>
</dbReference>
<dbReference type="Gene3D" id="3.40.50.2300">
    <property type="match status" value="1"/>
</dbReference>
<keyword evidence="5" id="KW-0547">Nucleotide-binding</keyword>
<dbReference type="eggNOG" id="COG0784">
    <property type="taxonomic scope" value="Bacteria"/>
</dbReference>
<dbReference type="Gene3D" id="3.30.450.20">
    <property type="entry name" value="PAS domain"/>
    <property type="match status" value="1"/>
</dbReference>
<evidence type="ECO:0000256" key="6">
    <source>
        <dbReference type="ARBA" id="ARBA00022777"/>
    </source>
</evidence>
<dbReference type="eggNOG" id="COG5002">
    <property type="taxonomic scope" value="Bacteria"/>
</dbReference>
<dbReference type="PROSITE" id="PS50110">
    <property type="entry name" value="RESPONSE_REGULATORY"/>
    <property type="match status" value="1"/>
</dbReference>
<organism evidence="15 16">
    <name type="scientific">Hyphomonas adhaerens MHS-3</name>
    <dbReference type="NCBI Taxonomy" id="1280949"/>
    <lineage>
        <taxon>Bacteria</taxon>
        <taxon>Pseudomonadati</taxon>
        <taxon>Pseudomonadota</taxon>
        <taxon>Alphaproteobacteria</taxon>
        <taxon>Hyphomonadales</taxon>
        <taxon>Hyphomonadaceae</taxon>
        <taxon>Hyphomonas</taxon>
    </lineage>
</organism>
<evidence type="ECO:0000256" key="11">
    <source>
        <dbReference type="PROSITE-ProRule" id="PRU00169"/>
    </source>
</evidence>
<dbReference type="PROSITE" id="PS50112">
    <property type="entry name" value="PAS"/>
    <property type="match status" value="1"/>
</dbReference>
<dbReference type="EMBL" id="ARYH01000001">
    <property type="protein sequence ID" value="KCZ84231.1"/>
    <property type="molecule type" value="Genomic_DNA"/>
</dbReference>
<dbReference type="SUPFAM" id="SSF55785">
    <property type="entry name" value="PYP-like sensor domain (PAS domain)"/>
    <property type="match status" value="1"/>
</dbReference>
<dbReference type="InterPro" id="IPR004358">
    <property type="entry name" value="Sig_transdc_His_kin-like_C"/>
</dbReference>
<feature type="domain" description="Histidine kinase" evidence="12">
    <location>
        <begin position="278"/>
        <end position="499"/>
    </location>
</feature>
<dbReference type="InterPro" id="IPR000014">
    <property type="entry name" value="PAS"/>
</dbReference>
<dbReference type="SMART" id="SM00448">
    <property type="entry name" value="REC"/>
    <property type="match status" value="1"/>
</dbReference>
<dbReference type="EC" id="2.7.13.3" evidence="2"/>
<evidence type="ECO:0000256" key="8">
    <source>
        <dbReference type="ARBA" id="ARBA00023012"/>
    </source>
</evidence>
<keyword evidence="6 15" id="KW-0418">Kinase</keyword>
<dbReference type="GO" id="GO:0005524">
    <property type="term" value="F:ATP binding"/>
    <property type="evidence" value="ECO:0007669"/>
    <property type="project" value="UniProtKB-KW"/>
</dbReference>
<dbReference type="PRINTS" id="PR00344">
    <property type="entry name" value="BCTRLSENSOR"/>
</dbReference>
<dbReference type="InterPro" id="IPR036097">
    <property type="entry name" value="HisK_dim/P_sf"/>
</dbReference>
<dbReference type="SMART" id="SM00091">
    <property type="entry name" value="PAS"/>
    <property type="match status" value="1"/>
</dbReference>
<dbReference type="Pfam" id="PF00072">
    <property type="entry name" value="Response_reg"/>
    <property type="match status" value="1"/>
</dbReference>
<dbReference type="GO" id="GO:0000155">
    <property type="term" value="F:phosphorelay sensor kinase activity"/>
    <property type="evidence" value="ECO:0007669"/>
    <property type="project" value="InterPro"/>
</dbReference>
<dbReference type="PROSITE" id="PS50109">
    <property type="entry name" value="HIS_KIN"/>
    <property type="match status" value="1"/>
</dbReference>
<keyword evidence="4" id="KW-0808">Transferase</keyword>
<dbReference type="InterPro" id="IPR003594">
    <property type="entry name" value="HATPase_dom"/>
</dbReference>
<dbReference type="InterPro" id="IPR036890">
    <property type="entry name" value="HATPase_C_sf"/>
</dbReference>
<dbReference type="CDD" id="cd17546">
    <property type="entry name" value="REC_hyHK_CKI1_RcsC-like"/>
    <property type="match status" value="1"/>
</dbReference>
<dbReference type="Pfam" id="PF02518">
    <property type="entry name" value="HATPase_c"/>
    <property type="match status" value="1"/>
</dbReference>
<evidence type="ECO:0000259" key="14">
    <source>
        <dbReference type="PROSITE" id="PS50112"/>
    </source>
</evidence>
<dbReference type="AlphaFoldDB" id="A0A069E8I7"/>
<evidence type="ECO:0000256" key="2">
    <source>
        <dbReference type="ARBA" id="ARBA00012438"/>
    </source>
</evidence>
<keyword evidence="16" id="KW-1185">Reference proteome</keyword>
<name>A0A069E8I7_9PROT</name>
<evidence type="ECO:0000256" key="10">
    <source>
        <dbReference type="ARBA" id="ARBA00068150"/>
    </source>
</evidence>
<evidence type="ECO:0000259" key="13">
    <source>
        <dbReference type="PROSITE" id="PS50110"/>
    </source>
</evidence>
<evidence type="ECO:0000313" key="15">
    <source>
        <dbReference type="EMBL" id="KCZ84231.1"/>
    </source>
</evidence>
<dbReference type="InterPro" id="IPR035965">
    <property type="entry name" value="PAS-like_dom_sf"/>
</dbReference>
<dbReference type="SUPFAM" id="SSF52172">
    <property type="entry name" value="CheY-like"/>
    <property type="match status" value="1"/>
</dbReference>
<feature type="domain" description="Response regulatory" evidence="13">
    <location>
        <begin position="527"/>
        <end position="644"/>
    </location>
</feature>
<evidence type="ECO:0000256" key="4">
    <source>
        <dbReference type="ARBA" id="ARBA00022679"/>
    </source>
</evidence>
<dbReference type="RefSeq" id="WP_241765277.1">
    <property type="nucleotide sequence ID" value="NZ_ARYH01000001.1"/>
</dbReference>
<dbReference type="FunFam" id="3.30.565.10:FF:000010">
    <property type="entry name" value="Sensor histidine kinase RcsC"/>
    <property type="match status" value="1"/>
</dbReference>
<reference evidence="15 16" key="1">
    <citation type="journal article" date="2014" name="Antonie Van Leeuwenhoek">
        <title>Hyphomonas beringensis sp. nov. and Hyphomonas chukchiensis sp. nov., isolated from surface seawater of the Bering Sea and Chukchi Sea.</title>
        <authorList>
            <person name="Li C."/>
            <person name="Lai Q."/>
            <person name="Li G."/>
            <person name="Dong C."/>
            <person name="Wang J."/>
            <person name="Liao Y."/>
            <person name="Shao Z."/>
        </authorList>
    </citation>
    <scope>NUCLEOTIDE SEQUENCE [LARGE SCALE GENOMIC DNA]</scope>
    <source>
        <strain evidence="15 16">MHS-3</strain>
    </source>
</reference>
<dbReference type="SMART" id="SM00388">
    <property type="entry name" value="HisKA"/>
    <property type="match status" value="1"/>
</dbReference>
<dbReference type="Gene3D" id="3.30.565.10">
    <property type="entry name" value="Histidine kinase-like ATPase, C-terminal domain"/>
    <property type="match status" value="1"/>
</dbReference>
<dbReference type="InterPro" id="IPR011006">
    <property type="entry name" value="CheY-like_superfamily"/>
</dbReference>
<evidence type="ECO:0000256" key="9">
    <source>
        <dbReference type="ARBA" id="ARBA00064003"/>
    </source>
</evidence>
<dbReference type="InterPro" id="IPR003661">
    <property type="entry name" value="HisK_dim/P_dom"/>
</dbReference>
<sequence length="657" mass="72401">MRMDMALLDMLPVVICETAAVRDDSGKLIDLQWTASNRLMNESIRPDGQSIVGMRIFEFDPAYKNTEMVRAVTHVIETGESRSFTTSQGRAAKMLGKIMKTTVIPVERDSERRALSVSHEITDIAEERDEALRLYELSKTAADHALHGIILNDAAGRITYVNRALCEMSEYSEEELIGKDVGILTGDETYEPDPELAMKLASGEMLRHVTQAETPTKSGGTNQVELSLTSARWGEKGERVFITYVRDIREERRKAHELRDALNRAEQATRLKSEFLANMSHEIRTPLNGVLGMTQVLAHSSLTPDQKEQVATILDSGKTLMSILNDILDLSKIEAGKLEVTPVVGDLRHKLSRMIKLHAATAEEKGINLQLFIDPSVPSRMKFDPVRVRQCVGNLVSNAIKFTEKGEVMVVVTCEPTKTGQTRVIVHVSDSGCGIPAEKMDRVFESFSQADGSTTRRFGGTGLGLPITRKLARMMGGDVTVVSEPGRGSVFTLKFETEAGDVIHMHDTVLPKPASPAAKREGLSGRRALVVDDNAINRRVARTFLEHYGLVVSEAGDGNEALEALDYEPFDVVLMDIHMPGLDGAEAFKRLRNSGSLNRVVPVIALTADSMRGDREKYLAKGFDGYVAKPIDERSLVTVIGQVLSVPTDFGERRARA</sequence>
<protein>
    <recommendedName>
        <fullName evidence="10">Sensory/regulatory protein RpfC</fullName>
        <ecNumber evidence="2">2.7.13.3</ecNumber>
    </recommendedName>
</protein>
<dbReference type="Proteomes" id="UP000027446">
    <property type="component" value="Unassembled WGS sequence"/>
</dbReference>
<proteinExistence type="predicted"/>
<keyword evidence="8" id="KW-0902">Two-component regulatory system</keyword>
<dbReference type="FunFam" id="1.10.287.130:FF:000002">
    <property type="entry name" value="Two-component osmosensing histidine kinase"/>
    <property type="match status" value="1"/>
</dbReference>
<dbReference type="SUPFAM" id="SSF47384">
    <property type="entry name" value="Homodimeric domain of signal transducing histidine kinase"/>
    <property type="match status" value="1"/>
</dbReference>
<dbReference type="STRING" id="1280949.HAD_01090"/>
<dbReference type="InterPro" id="IPR001789">
    <property type="entry name" value="Sig_transdc_resp-reg_receiver"/>
</dbReference>
<dbReference type="PATRIC" id="fig|1280949.3.peg.222"/>
<dbReference type="CDD" id="cd16922">
    <property type="entry name" value="HATPase_EvgS-ArcB-TorS-like"/>
    <property type="match status" value="1"/>
</dbReference>
<feature type="modified residue" description="4-aspartylphosphate" evidence="11">
    <location>
        <position position="576"/>
    </location>
</feature>
<gene>
    <name evidence="15" type="ORF">HAD_01090</name>
</gene>
<evidence type="ECO:0000259" key="12">
    <source>
        <dbReference type="PROSITE" id="PS50109"/>
    </source>
</evidence>
<comment type="caution">
    <text evidence="15">The sequence shown here is derived from an EMBL/GenBank/DDBJ whole genome shotgun (WGS) entry which is preliminary data.</text>
</comment>
<dbReference type="CDD" id="cd00130">
    <property type="entry name" value="PAS"/>
    <property type="match status" value="1"/>
</dbReference>
<keyword evidence="7" id="KW-0067">ATP-binding</keyword>
<dbReference type="PANTHER" id="PTHR45339:SF1">
    <property type="entry name" value="HYBRID SIGNAL TRANSDUCTION HISTIDINE KINASE J"/>
    <property type="match status" value="1"/>
</dbReference>
<accession>A0A069E8I7</accession>
<evidence type="ECO:0000256" key="5">
    <source>
        <dbReference type="ARBA" id="ARBA00022741"/>
    </source>
</evidence>
<keyword evidence="3 11" id="KW-0597">Phosphoprotein</keyword>
<comment type="catalytic activity">
    <reaction evidence="1">
        <text>ATP + protein L-histidine = ADP + protein N-phospho-L-histidine.</text>
        <dbReference type="EC" id="2.7.13.3"/>
    </reaction>
</comment>